<evidence type="ECO:0000259" key="1">
    <source>
        <dbReference type="Pfam" id="PF00586"/>
    </source>
</evidence>
<dbReference type="Proteomes" id="UP000600774">
    <property type="component" value="Unassembled WGS sequence"/>
</dbReference>
<dbReference type="GO" id="GO:0009228">
    <property type="term" value="P:thiamine biosynthetic process"/>
    <property type="evidence" value="ECO:0007669"/>
    <property type="project" value="InterPro"/>
</dbReference>
<dbReference type="EMBL" id="DUJU01000029">
    <property type="protein sequence ID" value="HIH92912.1"/>
    <property type="molecule type" value="Genomic_DNA"/>
</dbReference>
<dbReference type="AlphaFoldDB" id="A0A832VXH7"/>
<dbReference type="Pfam" id="PF00586">
    <property type="entry name" value="AIRS"/>
    <property type="match status" value="1"/>
</dbReference>
<dbReference type="SUPFAM" id="SSF55326">
    <property type="entry name" value="PurM N-terminal domain-like"/>
    <property type="match status" value="1"/>
</dbReference>
<dbReference type="SUPFAM" id="SSF56042">
    <property type="entry name" value="PurM C-terminal domain-like"/>
    <property type="match status" value="1"/>
</dbReference>
<evidence type="ECO:0000313" key="4">
    <source>
        <dbReference type="Proteomes" id="UP000600774"/>
    </source>
</evidence>
<proteinExistence type="predicted"/>
<accession>A0A832VXH7</accession>
<dbReference type="PANTHER" id="PTHR30270:SF0">
    <property type="entry name" value="THIAMINE-MONOPHOSPHATE KINASE"/>
    <property type="match status" value="1"/>
</dbReference>
<feature type="domain" description="PurM-like N-terminal" evidence="1">
    <location>
        <begin position="44"/>
        <end position="151"/>
    </location>
</feature>
<protein>
    <submittedName>
        <fullName evidence="3">Methanogenesis marker 2 protein</fullName>
    </submittedName>
</protein>
<dbReference type="GeneID" id="1476087"/>
<comment type="caution">
    <text evidence="3">The sequence shown here is derived from an EMBL/GenBank/DDBJ whole genome shotgun (WGS) entry which is preliminary data.</text>
</comment>
<organism evidence="3 4">
    <name type="scientific">Methanosarcina acetivorans</name>
    <dbReference type="NCBI Taxonomy" id="2214"/>
    <lineage>
        <taxon>Archaea</taxon>
        <taxon>Methanobacteriati</taxon>
        <taxon>Methanobacteriota</taxon>
        <taxon>Stenosarchaea group</taxon>
        <taxon>Methanomicrobia</taxon>
        <taxon>Methanosarcinales</taxon>
        <taxon>Methanosarcinaceae</taxon>
        <taxon>Methanosarcina</taxon>
    </lineage>
</organism>
<dbReference type="Gene3D" id="3.90.650.10">
    <property type="entry name" value="PurM-like C-terminal domain"/>
    <property type="match status" value="1"/>
</dbReference>
<dbReference type="PANTHER" id="PTHR30270">
    <property type="entry name" value="THIAMINE-MONOPHOSPHATE KINASE"/>
    <property type="match status" value="1"/>
</dbReference>
<dbReference type="Gene3D" id="3.30.1330.10">
    <property type="entry name" value="PurM-like, N-terminal domain"/>
    <property type="match status" value="1"/>
</dbReference>
<dbReference type="InterPro" id="IPR016188">
    <property type="entry name" value="PurM-like_N"/>
</dbReference>
<evidence type="ECO:0000313" key="3">
    <source>
        <dbReference type="EMBL" id="HIH92912.1"/>
    </source>
</evidence>
<dbReference type="InterPro" id="IPR011413">
    <property type="entry name" value="UCP036540_AIR"/>
</dbReference>
<dbReference type="InterPro" id="IPR036676">
    <property type="entry name" value="PurM-like_C_sf"/>
</dbReference>
<name>A0A832VXH7_9EURY</name>
<feature type="domain" description="PurM-like C-terminal" evidence="2">
    <location>
        <begin position="200"/>
        <end position="305"/>
    </location>
</feature>
<dbReference type="NCBIfam" id="TIGR03267">
    <property type="entry name" value="methan_mark_2"/>
    <property type="match status" value="1"/>
</dbReference>
<dbReference type="InterPro" id="IPR017668">
    <property type="entry name" value="Methan_mark_2"/>
</dbReference>
<dbReference type="InterPro" id="IPR010918">
    <property type="entry name" value="PurM-like_C_dom"/>
</dbReference>
<dbReference type="RefSeq" id="WP_011024078.1">
    <property type="nucleotide sequence ID" value="NZ_DUJU01000029.1"/>
</dbReference>
<dbReference type="PIRSF" id="PIRSF036540">
    <property type="entry name" value="UCP036540_AIR"/>
    <property type="match status" value="1"/>
</dbReference>
<dbReference type="OMA" id="DPWFAGW"/>
<gene>
    <name evidence="3" type="ORF">HA338_02350</name>
</gene>
<dbReference type="FunFam" id="3.30.1330.10:FF:000027">
    <property type="entry name" value="Thiamine monophosphate kinase"/>
    <property type="match status" value="1"/>
</dbReference>
<evidence type="ECO:0000259" key="2">
    <source>
        <dbReference type="Pfam" id="PF02769"/>
    </source>
</evidence>
<reference evidence="3" key="1">
    <citation type="journal article" date="2020" name="bioRxiv">
        <title>A rank-normalized archaeal taxonomy based on genome phylogeny resolves widespread incomplete and uneven classifications.</title>
        <authorList>
            <person name="Rinke C."/>
            <person name="Chuvochina M."/>
            <person name="Mussig A.J."/>
            <person name="Chaumeil P.-A."/>
            <person name="Waite D.W."/>
            <person name="Whitman W.B."/>
            <person name="Parks D.H."/>
            <person name="Hugenholtz P."/>
        </authorList>
    </citation>
    <scope>NUCLEOTIDE SEQUENCE</scope>
    <source>
        <strain evidence="3">UBA8876</strain>
    </source>
</reference>
<sequence>MNLEELAERIRSFEGVTRKKQIEDIVSIFEAVRPEYGDAIVDFGDDAAVIDIGGDDVILFAADGIWGRLLDASPWWAGYGAVVVNINDIAAMGGKPLAMVDIASANSSQACRELMEGLAEGVRKFGVPVVGGHVHPDTQYNSLSVAIIGIVRRDCVIRSDTAKPGDLVIAAYDMDGKIGPNSPYSWDTTSFKEPSVLRDNYLVTQEIAKKKLASAGKDISNPGLIGTLGMLCETSRVGASVDLEKVPRPADVDFEQWLKVHPGTGYVFTADPKNAEECVGVFEETGFTAAVIGIIEEGSKLDIYDKTGRVTVFDFSKDSITGIVSETGIGSE</sequence>
<dbReference type="GO" id="GO:0009030">
    <property type="term" value="F:thiamine-phosphate kinase activity"/>
    <property type="evidence" value="ECO:0007669"/>
    <property type="project" value="InterPro"/>
</dbReference>
<dbReference type="Pfam" id="PF02769">
    <property type="entry name" value="AIRS_C"/>
    <property type="match status" value="1"/>
</dbReference>
<dbReference type="InterPro" id="IPR036921">
    <property type="entry name" value="PurM-like_N_sf"/>
</dbReference>
<dbReference type="CDD" id="cd02192">
    <property type="entry name" value="PurM-like3"/>
    <property type="match status" value="1"/>
</dbReference>
<dbReference type="InterPro" id="IPR006283">
    <property type="entry name" value="ThiL-like"/>
</dbReference>